<dbReference type="AlphaFoldDB" id="A0A6C0AW56"/>
<feature type="transmembrane region" description="Helical" evidence="1">
    <location>
        <begin position="59"/>
        <end position="83"/>
    </location>
</feature>
<dbReference type="EMBL" id="MN738773">
    <property type="protein sequence ID" value="QHS84167.1"/>
    <property type="molecule type" value="Genomic_DNA"/>
</dbReference>
<sequence length="136" mass="16538">MIIIEFLSWILYIVIILLIMIKIKPSYASLFVFFVYVYYSTYKYPDLCECVMFYNIPVIIQHGLILSYSILCTIAYYIVYYLYHNYNYRLTILLLIPLFYFIQLYIGHIIYGCKETFFIELYNLDKEDGEFYNNIN</sequence>
<keyword evidence="1" id="KW-1133">Transmembrane helix</keyword>
<name>A0A6C0AW56_9ZZZZ</name>
<reference evidence="2" key="1">
    <citation type="journal article" date="2020" name="Nature">
        <title>Giant virus diversity and host interactions through global metagenomics.</title>
        <authorList>
            <person name="Schulz F."/>
            <person name="Roux S."/>
            <person name="Paez-Espino D."/>
            <person name="Jungbluth S."/>
            <person name="Walsh D.A."/>
            <person name="Denef V.J."/>
            <person name="McMahon K.D."/>
            <person name="Konstantinidis K.T."/>
            <person name="Eloe-Fadrosh E.A."/>
            <person name="Kyrpides N.C."/>
            <person name="Woyke T."/>
        </authorList>
    </citation>
    <scope>NUCLEOTIDE SEQUENCE</scope>
    <source>
        <strain evidence="2">GVMAG-S-ERX555965-48</strain>
    </source>
</reference>
<organism evidence="2">
    <name type="scientific">viral metagenome</name>
    <dbReference type="NCBI Taxonomy" id="1070528"/>
    <lineage>
        <taxon>unclassified sequences</taxon>
        <taxon>metagenomes</taxon>
        <taxon>organismal metagenomes</taxon>
    </lineage>
</organism>
<accession>A0A6C0AW56</accession>
<protein>
    <submittedName>
        <fullName evidence="2">Uncharacterized protein</fullName>
    </submittedName>
</protein>
<keyword evidence="1" id="KW-0812">Transmembrane</keyword>
<evidence type="ECO:0000313" key="2">
    <source>
        <dbReference type="EMBL" id="QHS84167.1"/>
    </source>
</evidence>
<feature type="transmembrane region" description="Helical" evidence="1">
    <location>
        <begin position="9"/>
        <end position="39"/>
    </location>
</feature>
<evidence type="ECO:0000256" key="1">
    <source>
        <dbReference type="SAM" id="Phobius"/>
    </source>
</evidence>
<keyword evidence="1" id="KW-0472">Membrane</keyword>
<proteinExistence type="predicted"/>
<feature type="transmembrane region" description="Helical" evidence="1">
    <location>
        <begin position="90"/>
        <end position="111"/>
    </location>
</feature>